<feature type="region of interest" description="Disordered" evidence="1">
    <location>
        <begin position="345"/>
        <end position="424"/>
    </location>
</feature>
<feature type="compositionally biased region" description="Basic and acidic residues" evidence="1">
    <location>
        <begin position="414"/>
        <end position="424"/>
    </location>
</feature>
<gene>
    <name evidence="2" type="ORF">BCV69DRAFT_145637</name>
</gene>
<feature type="region of interest" description="Disordered" evidence="1">
    <location>
        <begin position="1"/>
        <end position="85"/>
    </location>
</feature>
<evidence type="ECO:0000313" key="2">
    <source>
        <dbReference type="EMBL" id="PWN22502.1"/>
    </source>
</evidence>
<dbReference type="RefSeq" id="XP_025349662.1">
    <property type="nucleotide sequence ID" value="XM_025489323.1"/>
</dbReference>
<dbReference type="EMBL" id="KZ819323">
    <property type="protein sequence ID" value="PWN22502.1"/>
    <property type="molecule type" value="Genomic_DNA"/>
</dbReference>
<feature type="compositionally biased region" description="Polar residues" evidence="1">
    <location>
        <begin position="478"/>
        <end position="496"/>
    </location>
</feature>
<evidence type="ECO:0000256" key="1">
    <source>
        <dbReference type="SAM" id="MobiDB-lite"/>
    </source>
</evidence>
<feature type="compositionally biased region" description="Polar residues" evidence="1">
    <location>
        <begin position="242"/>
        <end position="254"/>
    </location>
</feature>
<feature type="region of interest" description="Disordered" evidence="1">
    <location>
        <begin position="291"/>
        <end position="314"/>
    </location>
</feature>
<feature type="region of interest" description="Disordered" evidence="1">
    <location>
        <begin position="724"/>
        <end position="750"/>
    </location>
</feature>
<feature type="region of interest" description="Disordered" evidence="1">
    <location>
        <begin position="240"/>
        <end position="270"/>
    </location>
</feature>
<protein>
    <submittedName>
        <fullName evidence="2">Uncharacterized protein</fullName>
    </submittedName>
</protein>
<reference evidence="2 3" key="1">
    <citation type="journal article" date="2018" name="Mol. Biol. Evol.">
        <title>Broad Genomic Sampling Reveals a Smut Pathogenic Ancestry of the Fungal Clade Ustilaginomycotina.</title>
        <authorList>
            <person name="Kijpornyongpan T."/>
            <person name="Mondo S.J."/>
            <person name="Barry K."/>
            <person name="Sandor L."/>
            <person name="Lee J."/>
            <person name="Lipzen A."/>
            <person name="Pangilinan J."/>
            <person name="LaButti K."/>
            <person name="Hainaut M."/>
            <person name="Henrissat B."/>
            <person name="Grigoriev I.V."/>
            <person name="Spatafora J.W."/>
            <person name="Aime M.C."/>
        </authorList>
    </citation>
    <scope>NUCLEOTIDE SEQUENCE [LARGE SCALE GENOMIC DNA]</scope>
    <source>
        <strain evidence="2 3">MCA 4718</strain>
    </source>
</reference>
<feature type="region of interest" description="Disordered" evidence="1">
    <location>
        <begin position="514"/>
        <end position="539"/>
    </location>
</feature>
<evidence type="ECO:0000313" key="3">
    <source>
        <dbReference type="Proteomes" id="UP000245942"/>
    </source>
</evidence>
<sequence length="834" mass="88327">MVSSPSVAPSAPETWATPLSSPDATPVSKPYAAVWQRMNGSPINTSLSTSDQSSPSHVPRPAEEPPRMSISSPVAQGHPSTAAASQGFLDSAALFESLQELKLPESPFRSRFRRLSGASLSGSLFRCSRSDPNLASRYKKAGDSQETLRPTINSALPLCAASPLVCVFGDDGEEVPELSKEEADRGTARGLSRTKAKGLSRSISNLFRRSALDGEKVKSTPTSAPHGAALEAKPLLILEQPGTDSPSVTPSCFSWESKEEPASDTASPRSATLTLKRLATFLRKTHAQGGQSVLPVGAGNDQHSGSRTQISTPPIPAPYTLDKYAFDAILLCNRPSCEIVDAAPLPTQTSSQSGTRRRMNSLISKVSIPRSPRKSKTNLPEVTEPFSPSYSLASGTPLSPSKELTLTQVTSPEQVDKQDDLVPPRLLRDERSVWSDSSVGHYLSAPNMKDESPSATQDQIQEMQPSRRSSGILGEEGSYTTGGFESSDISTASSAPLESPVADRAIFCGPAREVSDASSYDDDSEEVGKHAASVPLQATEGEETIIEVLDSNSYLTTDQTHFEDCATDPFVEADDEDQEPDIHFTADSDEITPATHIFESSGSSTASGRSGGNHFYDVSFASTAPSSRSHGSQQALSSAAEYQYRALPSVPIAIATEVGMKSPVMRHHTSLRDLRGQTIGLPAAERINYLAPKCPCCAGTGREGSDNGRATPFCMHLPLILPTSPRQTGPSSPSCTEGGLRRPPTPSGIVVAMPTSKAPLRKRRASFAIRRSALSCEEGGVLCTCPGSCKGTSIDAGMSRSASSFGPARNAGRAPKPVSIARPMTAGATPYAMF</sequence>
<feature type="compositionally biased region" description="Polar residues" evidence="1">
    <location>
        <begin position="386"/>
        <end position="413"/>
    </location>
</feature>
<feature type="compositionally biased region" description="Low complexity" evidence="1">
    <location>
        <begin position="1"/>
        <end position="12"/>
    </location>
</feature>
<dbReference type="GeneID" id="37011057"/>
<feature type="compositionally biased region" description="Low complexity" evidence="1">
    <location>
        <begin position="46"/>
        <end position="56"/>
    </location>
</feature>
<feature type="compositionally biased region" description="Polar residues" evidence="1">
    <location>
        <begin position="724"/>
        <end position="735"/>
    </location>
</feature>
<name>A0A316UBG7_9BASI</name>
<feature type="compositionally biased region" description="Polar residues" evidence="1">
    <location>
        <begin position="69"/>
        <end position="84"/>
    </location>
</feature>
<proteinExistence type="predicted"/>
<dbReference type="Proteomes" id="UP000245942">
    <property type="component" value="Unassembled WGS sequence"/>
</dbReference>
<accession>A0A316UBG7</accession>
<feature type="region of interest" description="Disordered" evidence="1">
    <location>
        <begin position="436"/>
        <end position="498"/>
    </location>
</feature>
<keyword evidence="3" id="KW-1185">Reference proteome</keyword>
<feature type="compositionally biased region" description="Polar residues" evidence="1">
    <location>
        <begin position="301"/>
        <end position="312"/>
    </location>
</feature>
<organism evidence="2 3">
    <name type="scientific">Pseudomicrostroma glucosiphilum</name>
    <dbReference type="NCBI Taxonomy" id="1684307"/>
    <lineage>
        <taxon>Eukaryota</taxon>
        <taxon>Fungi</taxon>
        <taxon>Dikarya</taxon>
        <taxon>Basidiomycota</taxon>
        <taxon>Ustilaginomycotina</taxon>
        <taxon>Exobasidiomycetes</taxon>
        <taxon>Microstromatales</taxon>
        <taxon>Microstromatales incertae sedis</taxon>
        <taxon>Pseudomicrostroma</taxon>
    </lineage>
</organism>
<dbReference type="AlphaFoldDB" id="A0A316UBG7"/>
<feature type="compositionally biased region" description="Polar residues" evidence="1">
    <location>
        <begin position="453"/>
        <end position="469"/>
    </location>
</feature>